<reference evidence="3" key="1">
    <citation type="journal article" date="2019" name="Sci. Rep.">
        <title>Draft genome of Tanacetum cinerariifolium, the natural source of mosquito coil.</title>
        <authorList>
            <person name="Yamashiro T."/>
            <person name="Shiraishi A."/>
            <person name="Satake H."/>
            <person name="Nakayama K."/>
        </authorList>
    </citation>
    <scope>NUCLEOTIDE SEQUENCE</scope>
</reference>
<dbReference type="EMBL" id="BKCJ010000192">
    <property type="protein sequence ID" value="GEU30825.1"/>
    <property type="molecule type" value="Genomic_DNA"/>
</dbReference>
<evidence type="ECO:0000256" key="1">
    <source>
        <dbReference type="SAM" id="Coils"/>
    </source>
</evidence>
<protein>
    <recommendedName>
        <fullName evidence="4">Synaptobrevin, longin-like domain protein</fullName>
    </recommendedName>
</protein>
<dbReference type="AlphaFoldDB" id="A0A6L2J4E8"/>
<feature type="region of interest" description="Disordered" evidence="2">
    <location>
        <begin position="216"/>
        <end position="263"/>
    </location>
</feature>
<feature type="coiled-coil region" evidence="1">
    <location>
        <begin position="267"/>
        <end position="375"/>
    </location>
</feature>
<keyword evidence="1" id="KW-0175">Coiled coil</keyword>
<feature type="compositionally biased region" description="Low complexity" evidence="2">
    <location>
        <begin position="250"/>
        <end position="260"/>
    </location>
</feature>
<accession>A0A6L2J4E8</accession>
<sequence>MSTSTFAKTHNLIAYLEKPTESEGFALMIDFLNESSVKYALTTSPTIYTSCIKQFWITAKVKTVNVEVRIQALVDRKRVNIKESSIRRILRLDDVERTSCLTNIEIFEGMAKIRYEKPSDKLTFYKAFFSPQWKFLIHTILQCLSAKTTSWNEFSGTMASAIICLATTQKFNFSRFVQLIFNHQLGDMAYHKEIFDTPLLTKKVFANIKRVVPITTEPSTSKPQKKHKPKRKHTQESEVPLTESPAERTLPSPSNNPLPSGEDSLKLKELMDLCINLSNKVLELESEVIDIKSTYQERIKKLEGRVARLEEENMVLKELKNIDVDVEIKLEKTQAEAYNLDLDHQEKVLSIMDVNEEALANVKEVLEVVKAAKLKTEVVTTAGATKVSVPRKRRGVIIQDSEEITTTATVQPKVQEKNKGKAILIEEPKPLKRQAQIELDEEVARQLEAELNAAINWNVVNEKVKRNKRLNDDVMKYQTLKKKPLTQAQARRNIIVYLKNIVDEVNEGVKVLETEVRQEKDVEVESSKRKGERLEQEIAKKQKMKEETGELKNHLQIVTDDDAVMYSLTHFTMEQMLNNVRLQVEDESEMPLELLRLVRRQLNEGYVPQ</sequence>
<evidence type="ECO:0000313" key="3">
    <source>
        <dbReference type="EMBL" id="GEU30825.1"/>
    </source>
</evidence>
<feature type="coiled-coil region" evidence="1">
    <location>
        <begin position="517"/>
        <end position="554"/>
    </location>
</feature>
<evidence type="ECO:0008006" key="4">
    <source>
        <dbReference type="Google" id="ProtNLM"/>
    </source>
</evidence>
<evidence type="ECO:0000256" key="2">
    <source>
        <dbReference type="SAM" id="MobiDB-lite"/>
    </source>
</evidence>
<comment type="caution">
    <text evidence="3">The sequence shown here is derived from an EMBL/GenBank/DDBJ whole genome shotgun (WGS) entry which is preliminary data.</text>
</comment>
<proteinExistence type="predicted"/>
<name>A0A6L2J4E8_TANCI</name>
<gene>
    <name evidence="3" type="ORF">Tci_002803</name>
</gene>
<organism evidence="3">
    <name type="scientific">Tanacetum cinerariifolium</name>
    <name type="common">Dalmatian daisy</name>
    <name type="synonym">Chrysanthemum cinerariifolium</name>
    <dbReference type="NCBI Taxonomy" id="118510"/>
    <lineage>
        <taxon>Eukaryota</taxon>
        <taxon>Viridiplantae</taxon>
        <taxon>Streptophyta</taxon>
        <taxon>Embryophyta</taxon>
        <taxon>Tracheophyta</taxon>
        <taxon>Spermatophyta</taxon>
        <taxon>Magnoliopsida</taxon>
        <taxon>eudicotyledons</taxon>
        <taxon>Gunneridae</taxon>
        <taxon>Pentapetalae</taxon>
        <taxon>asterids</taxon>
        <taxon>campanulids</taxon>
        <taxon>Asterales</taxon>
        <taxon>Asteraceae</taxon>
        <taxon>Asteroideae</taxon>
        <taxon>Anthemideae</taxon>
        <taxon>Anthemidinae</taxon>
        <taxon>Tanacetum</taxon>
    </lineage>
</organism>
<feature type="compositionally biased region" description="Basic residues" evidence="2">
    <location>
        <begin position="223"/>
        <end position="233"/>
    </location>
</feature>